<feature type="domain" description="Polysaccharide pyruvyl transferase" evidence="1">
    <location>
        <begin position="53"/>
        <end position="262"/>
    </location>
</feature>
<dbReference type="InterPro" id="IPR007345">
    <property type="entry name" value="Polysacch_pyruvyl_Trfase"/>
</dbReference>
<evidence type="ECO:0000313" key="2">
    <source>
        <dbReference type="EMBL" id="MFC5068042.1"/>
    </source>
</evidence>
<protein>
    <submittedName>
        <fullName evidence="2">Polysaccharide pyruvyl transferase family protein</fullName>
    </submittedName>
</protein>
<dbReference type="Pfam" id="PF04230">
    <property type="entry name" value="PS_pyruv_trans"/>
    <property type="match status" value="1"/>
</dbReference>
<evidence type="ECO:0000259" key="1">
    <source>
        <dbReference type="Pfam" id="PF04230"/>
    </source>
</evidence>
<dbReference type="GO" id="GO:0016740">
    <property type="term" value="F:transferase activity"/>
    <property type="evidence" value="ECO:0007669"/>
    <property type="project" value="UniProtKB-KW"/>
</dbReference>
<gene>
    <name evidence="2" type="ORF">ACFPFW_08425</name>
</gene>
<proteinExistence type="predicted"/>
<evidence type="ECO:0000313" key="3">
    <source>
        <dbReference type="Proteomes" id="UP001595796"/>
    </source>
</evidence>
<name>A0ABV9Z1L7_9HYPH</name>
<sequence length="325" mass="36166">MRSFGCDAVLLDHDAAEVRKAEFRCALQPLLPVSSDASDVLSYARKTRLFLDAIAHLPRSSRFDLHVPVLTESFDLIVVGSDEVWNLHHPWYGGFTAFFGHGLASRKLISYAASFGNQDATDGLAVEWAARLERFDRISVRDENSRCMIRNALGFEPSLVLDPCLQFPPQIAPAENDEEPYVLVYGHSFPDWFARRIRGAARERGLRLLSIGYRNDWADEQRIAAGPEEFARLMAGAAAVATNFFHGCVFAFLNGRPLVCVPSAYRSNKIHDLTAALGAEQHLVDEDSSELQYSALLELQPEIAAKLADLRRDSSAFLTHVLECA</sequence>
<keyword evidence="3" id="KW-1185">Reference proteome</keyword>
<comment type="caution">
    <text evidence="2">The sequence shown here is derived from an EMBL/GenBank/DDBJ whole genome shotgun (WGS) entry which is preliminary data.</text>
</comment>
<accession>A0ABV9Z1L7</accession>
<dbReference type="Proteomes" id="UP001595796">
    <property type="component" value="Unassembled WGS sequence"/>
</dbReference>
<dbReference type="RefSeq" id="WP_379771443.1">
    <property type="nucleotide sequence ID" value="NZ_JBHSJF010000006.1"/>
</dbReference>
<dbReference type="EMBL" id="JBHSJF010000006">
    <property type="protein sequence ID" value="MFC5068042.1"/>
    <property type="molecule type" value="Genomic_DNA"/>
</dbReference>
<reference evidence="3" key="1">
    <citation type="journal article" date="2019" name="Int. J. Syst. Evol. Microbiol.">
        <title>The Global Catalogue of Microorganisms (GCM) 10K type strain sequencing project: providing services to taxonomists for standard genome sequencing and annotation.</title>
        <authorList>
            <consortium name="The Broad Institute Genomics Platform"/>
            <consortium name="The Broad Institute Genome Sequencing Center for Infectious Disease"/>
            <person name="Wu L."/>
            <person name="Ma J."/>
        </authorList>
    </citation>
    <scope>NUCLEOTIDE SEQUENCE [LARGE SCALE GENOMIC DNA]</scope>
    <source>
        <strain evidence="3">CGMCC 1.16444</strain>
    </source>
</reference>
<keyword evidence="2" id="KW-0808">Transferase</keyword>
<organism evidence="2 3">
    <name type="scientific">Flaviflagellibacter deserti</name>
    <dbReference type="NCBI Taxonomy" id="2267266"/>
    <lineage>
        <taxon>Bacteria</taxon>
        <taxon>Pseudomonadati</taxon>
        <taxon>Pseudomonadota</taxon>
        <taxon>Alphaproteobacteria</taxon>
        <taxon>Hyphomicrobiales</taxon>
        <taxon>Flaviflagellibacter</taxon>
    </lineage>
</organism>